<dbReference type="PROSITE" id="PS51781">
    <property type="entry name" value="SH3B"/>
    <property type="match status" value="1"/>
</dbReference>
<evidence type="ECO:0000313" key="3">
    <source>
        <dbReference type="EMBL" id="KEO54470.1"/>
    </source>
</evidence>
<evidence type="ECO:0000259" key="2">
    <source>
        <dbReference type="PROSITE" id="PS51781"/>
    </source>
</evidence>
<feature type="chain" id="PRO_5001694763" description="SH3b domain-containing protein" evidence="1">
    <location>
        <begin position="22"/>
        <end position="204"/>
    </location>
</feature>
<evidence type="ECO:0000256" key="1">
    <source>
        <dbReference type="SAM" id="SignalP"/>
    </source>
</evidence>
<gene>
    <name evidence="3" type="ORF">TP2_05955</name>
</gene>
<protein>
    <recommendedName>
        <fullName evidence="2">SH3b domain-containing protein</fullName>
    </recommendedName>
</protein>
<organism evidence="3 4">
    <name type="scientific">Thioclava pacifica DSM 10166</name>
    <dbReference type="NCBI Taxonomy" id="1353537"/>
    <lineage>
        <taxon>Bacteria</taxon>
        <taxon>Pseudomonadati</taxon>
        <taxon>Pseudomonadota</taxon>
        <taxon>Alphaproteobacteria</taxon>
        <taxon>Rhodobacterales</taxon>
        <taxon>Paracoccaceae</taxon>
        <taxon>Thioclava</taxon>
    </lineage>
</organism>
<proteinExistence type="predicted"/>
<dbReference type="AlphaFoldDB" id="A0A074JF01"/>
<dbReference type="InterPro" id="IPR003646">
    <property type="entry name" value="SH3-like_bac-type"/>
</dbReference>
<dbReference type="EMBL" id="AUND01000012">
    <property type="protein sequence ID" value="KEO54470.1"/>
    <property type="molecule type" value="Genomic_DNA"/>
</dbReference>
<keyword evidence="1" id="KW-0732">Signal</keyword>
<sequence length="204" mass="22232">MKRLVLILPLVLMALAAPASAESFPFYANVTGVAANDVLNIRAEPSASAPIVGVIPPGTTLIEITGASQDGKWRRLNAGEQSGWVSARYLDPEPMPPWWTERVPLFCYGNEPFWSVIYEPGLLTLEIPGEEPHSLGIEWSGAPQSGAFETIGWKIRGDGAEGFTVLRSRECSDGMSDRQYAIGIDFFLRTPEEDLVFTGCCALN</sequence>
<comment type="caution">
    <text evidence="3">The sequence shown here is derived from an EMBL/GenBank/DDBJ whole genome shotgun (WGS) entry which is preliminary data.</text>
</comment>
<reference evidence="3 4" key="1">
    <citation type="submission" date="2013-07" db="EMBL/GenBank/DDBJ databases">
        <title>Thioclava pacifica DSM 10166 Genome Sequencing.</title>
        <authorList>
            <person name="Lai Q."/>
            <person name="Shao Z."/>
        </authorList>
    </citation>
    <scope>NUCLEOTIDE SEQUENCE [LARGE SCALE GENOMIC DNA]</scope>
    <source>
        <strain evidence="3 4">DSM 10166</strain>
    </source>
</reference>
<accession>A0A074JF01</accession>
<dbReference type="eggNOG" id="COG4991">
    <property type="taxonomic scope" value="Bacteria"/>
</dbReference>
<name>A0A074JF01_9RHOB</name>
<dbReference type="RefSeq" id="WP_038075788.1">
    <property type="nucleotide sequence ID" value="NZ_AUND01000012.1"/>
</dbReference>
<dbReference type="OrthoDB" id="5489750at2"/>
<evidence type="ECO:0000313" key="4">
    <source>
        <dbReference type="Proteomes" id="UP000027432"/>
    </source>
</evidence>
<feature type="domain" description="SH3b" evidence="2">
    <location>
        <begin position="25"/>
        <end position="94"/>
    </location>
</feature>
<keyword evidence="4" id="KW-1185">Reference proteome</keyword>
<dbReference type="Proteomes" id="UP000027432">
    <property type="component" value="Unassembled WGS sequence"/>
</dbReference>
<dbReference type="Gene3D" id="2.30.30.40">
    <property type="entry name" value="SH3 Domains"/>
    <property type="match status" value="1"/>
</dbReference>
<dbReference type="STRING" id="1353537.TP2_05955"/>
<dbReference type="SMART" id="SM00287">
    <property type="entry name" value="SH3b"/>
    <property type="match status" value="1"/>
</dbReference>
<feature type="signal peptide" evidence="1">
    <location>
        <begin position="1"/>
        <end position="21"/>
    </location>
</feature>
<dbReference type="Pfam" id="PF08239">
    <property type="entry name" value="SH3_3"/>
    <property type="match status" value="1"/>
</dbReference>